<dbReference type="Pfam" id="PF12698">
    <property type="entry name" value="ABC2_membrane_3"/>
    <property type="match status" value="1"/>
</dbReference>
<dbReference type="InterPro" id="IPR047817">
    <property type="entry name" value="ABC2_TM_bact-type"/>
</dbReference>
<dbReference type="GO" id="GO:0140359">
    <property type="term" value="F:ABC-type transporter activity"/>
    <property type="evidence" value="ECO:0007669"/>
    <property type="project" value="InterPro"/>
</dbReference>
<feature type="transmembrane region" description="Helical" evidence="8">
    <location>
        <begin position="21"/>
        <end position="40"/>
    </location>
</feature>
<comment type="similarity">
    <text evidence="2">Belongs to the ABC-2 integral membrane protein family.</text>
</comment>
<dbReference type="InterPro" id="IPR013525">
    <property type="entry name" value="ABC2_TM"/>
</dbReference>
<dbReference type="GO" id="GO:0005886">
    <property type="term" value="C:plasma membrane"/>
    <property type="evidence" value="ECO:0007669"/>
    <property type="project" value="UniProtKB-SubCell"/>
</dbReference>
<dbReference type="AlphaFoldDB" id="A0A8E6EWS7"/>
<evidence type="ECO:0000256" key="3">
    <source>
        <dbReference type="ARBA" id="ARBA00022448"/>
    </source>
</evidence>
<feature type="transmembrane region" description="Helical" evidence="8">
    <location>
        <begin position="323"/>
        <end position="348"/>
    </location>
</feature>
<keyword evidence="7 8" id="KW-0472">Membrane</keyword>
<evidence type="ECO:0000256" key="2">
    <source>
        <dbReference type="ARBA" id="ARBA00007783"/>
    </source>
</evidence>
<accession>A0A8E6EWS7</accession>
<feature type="transmembrane region" description="Helical" evidence="8">
    <location>
        <begin position="388"/>
        <end position="407"/>
    </location>
</feature>
<dbReference type="RefSeq" id="WP_213494347.1">
    <property type="nucleotide sequence ID" value="NZ_CP074694.1"/>
</dbReference>
<reference evidence="10" key="1">
    <citation type="submission" date="2021-05" db="EMBL/GenBank/DDBJ databases">
        <title>Complete genome sequence of the cellulolytic planctomycete Telmatocola sphagniphila SP2T and characterization of the first cellulase from planctomycetes.</title>
        <authorList>
            <person name="Rakitin A.L."/>
            <person name="Beletsky A.V."/>
            <person name="Naumoff D.G."/>
            <person name="Kulichevskaya I.S."/>
            <person name="Mardanov A.V."/>
            <person name="Ravin N.V."/>
            <person name="Dedysh S.N."/>
        </authorList>
    </citation>
    <scope>NUCLEOTIDE SEQUENCE</scope>
    <source>
        <strain evidence="10">SP2T</strain>
    </source>
</reference>
<feature type="transmembrane region" description="Helical" evidence="8">
    <location>
        <begin position="279"/>
        <end position="302"/>
    </location>
</feature>
<keyword evidence="5 8" id="KW-0812">Transmembrane</keyword>
<feature type="transmembrane region" description="Helical" evidence="8">
    <location>
        <begin position="442"/>
        <end position="466"/>
    </location>
</feature>
<protein>
    <submittedName>
        <fullName evidence="10">ABC transporter permease</fullName>
    </submittedName>
</protein>
<evidence type="ECO:0000256" key="4">
    <source>
        <dbReference type="ARBA" id="ARBA00022475"/>
    </source>
</evidence>
<dbReference type="PANTHER" id="PTHR30294">
    <property type="entry name" value="MEMBRANE COMPONENT OF ABC TRANSPORTER YHHJ-RELATED"/>
    <property type="match status" value="1"/>
</dbReference>
<feature type="transmembrane region" description="Helical" evidence="8">
    <location>
        <begin position="360"/>
        <end position="381"/>
    </location>
</feature>
<keyword evidence="11" id="KW-1185">Reference proteome</keyword>
<evidence type="ECO:0000256" key="7">
    <source>
        <dbReference type="ARBA" id="ARBA00023136"/>
    </source>
</evidence>
<evidence type="ECO:0000313" key="10">
    <source>
        <dbReference type="EMBL" id="QVL30476.1"/>
    </source>
</evidence>
<name>A0A8E6EWS7_9BACT</name>
<keyword evidence="4" id="KW-1003">Cell membrane</keyword>
<evidence type="ECO:0000313" key="11">
    <source>
        <dbReference type="Proteomes" id="UP000676194"/>
    </source>
</evidence>
<proteinExistence type="inferred from homology"/>
<dbReference type="InterPro" id="IPR051449">
    <property type="entry name" value="ABC-2_transporter_component"/>
</dbReference>
<dbReference type="EMBL" id="CP074694">
    <property type="protein sequence ID" value="QVL30476.1"/>
    <property type="molecule type" value="Genomic_DNA"/>
</dbReference>
<sequence>MSIGTLAGKDLRLLRRDARSAVILFVMPLLFVAVLGMAVGEGFGQKPDDRIRISILNLDQGLPPNPGPFPNRAWSEIFLDDLSNTADLRIELIPTREEAEAMVRQGKRSCVLILEPEFSVRLHACSFLSKTDPPELPPLNPLYRDGVNVNELGLTILKDPTQQVAASIIEQAAQVTMLRVVIPWMIGKAFERVGDEKFMARMAEDIPLMKLVPGSVRKELGPGVQKGIAKLFDRYNFTAKTWAGLTKSEPRPGNQGSYSPYVSQDGSGLLKRGALRYQILVPAYTVMFAFFLVLTVGWLFVAERRQGTLIRLRAAPIYRGEILLGKMIPCLVIAVFQGFFLLLAGKILFGMSWGTQPWGLIPVVLSTAFAAVGMSMLIAGLARTETQVAVYGTLLVLVLAGISGSMMPRDLMPEEMKSFSYITPHAWALDAYSQLLVNPIPAWNVIGLSCGVLCLFAFGFMMLAWWRIQLD</sequence>
<evidence type="ECO:0000256" key="5">
    <source>
        <dbReference type="ARBA" id="ARBA00022692"/>
    </source>
</evidence>
<gene>
    <name evidence="10" type="ORF">KIH39_16635</name>
</gene>
<comment type="subcellular location">
    <subcellularLocation>
        <location evidence="1">Cell membrane</location>
        <topology evidence="1">Multi-pass membrane protein</topology>
    </subcellularLocation>
</comment>
<dbReference type="KEGG" id="tsph:KIH39_16635"/>
<evidence type="ECO:0000256" key="6">
    <source>
        <dbReference type="ARBA" id="ARBA00022989"/>
    </source>
</evidence>
<dbReference type="PROSITE" id="PS51012">
    <property type="entry name" value="ABC_TM2"/>
    <property type="match status" value="1"/>
</dbReference>
<feature type="domain" description="ABC transmembrane type-2" evidence="9">
    <location>
        <begin position="243"/>
        <end position="471"/>
    </location>
</feature>
<keyword evidence="6 8" id="KW-1133">Transmembrane helix</keyword>
<evidence type="ECO:0000256" key="8">
    <source>
        <dbReference type="SAM" id="Phobius"/>
    </source>
</evidence>
<dbReference type="Proteomes" id="UP000676194">
    <property type="component" value="Chromosome"/>
</dbReference>
<evidence type="ECO:0000259" key="9">
    <source>
        <dbReference type="PROSITE" id="PS51012"/>
    </source>
</evidence>
<organism evidence="10 11">
    <name type="scientific">Telmatocola sphagniphila</name>
    <dbReference type="NCBI Taxonomy" id="1123043"/>
    <lineage>
        <taxon>Bacteria</taxon>
        <taxon>Pseudomonadati</taxon>
        <taxon>Planctomycetota</taxon>
        <taxon>Planctomycetia</taxon>
        <taxon>Gemmatales</taxon>
        <taxon>Gemmataceae</taxon>
    </lineage>
</organism>
<evidence type="ECO:0000256" key="1">
    <source>
        <dbReference type="ARBA" id="ARBA00004651"/>
    </source>
</evidence>
<keyword evidence="3" id="KW-0813">Transport</keyword>
<dbReference type="PANTHER" id="PTHR30294:SF38">
    <property type="entry name" value="TRANSPORT PERMEASE PROTEIN"/>
    <property type="match status" value="1"/>
</dbReference>